<dbReference type="InterPro" id="IPR023213">
    <property type="entry name" value="CAT-like_dom_sf"/>
</dbReference>
<accession>N1QGJ2</accession>
<dbReference type="GeneID" id="27905674"/>
<evidence type="ECO:0008006" key="4">
    <source>
        <dbReference type="Google" id="ProtNLM"/>
    </source>
</evidence>
<dbReference type="OrthoDB" id="415411at2759"/>
<dbReference type="InterPro" id="IPR052058">
    <property type="entry name" value="Alcohol_O-acetyltransferase"/>
</dbReference>
<evidence type="ECO:0000256" key="1">
    <source>
        <dbReference type="SAM" id="Coils"/>
    </source>
</evidence>
<dbReference type="eggNOG" id="ENOG502SGIR">
    <property type="taxonomic scope" value="Eukaryota"/>
</dbReference>
<dbReference type="HOGENOM" id="CLU_475046_0_0_1"/>
<gene>
    <name evidence="2" type="ORF">SEPMUDRAFT_33398</name>
</gene>
<reference evidence="2 3" key="1">
    <citation type="journal article" date="2012" name="PLoS Pathog.">
        <title>Diverse lifestyles and strategies of plant pathogenesis encoded in the genomes of eighteen Dothideomycetes fungi.</title>
        <authorList>
            <person name="Ohm R.A."/>
            <person name="Feau N."/>
            <person name="Henrissat B."/>
            <person name="Schoch C.L."/>
            <person name="Horwitz B.A."/>
            <person name="Barry K.W."/>
            <person name="Condon B.J."/>
            <person name="Copeland A.C."/>
            <person name="Dhillon B."/>
            <person name="Glaser F."/>
            <person name="Hesse C.N."/>
            <person name="Kosti I."/>
            <person name="LaButti K."/>
            <person name="Lindquist E.A."/>
            <person name="Lucas S."/>
            <person name="Salamov A.A."/>
            <person name="Bradshaw R.E."/>
            <person name="Ciuffetti L."/>
            <person name="Hamelin R.C."/>
            <person name="Kema G.H.J."/>
            <person name="Lawrence C."/>
            <person name="Scott J.A."/>
            <person name="Spatafora J.W."/>
            <person name="Turgeon B.G."/>
            <person name="de Wit P.J.G.M."/>
            <person name="Zhong S."/>
            <person name="Goodwin S.B."/>
            <person name="Grigoriev I.V."/>
        </authorList>
    </citation>
    <scope>NUCLEOTIDE SEQUENCE [LARGE SCALE GENOMIC DNA]</scope>
    <source>
        <strain evidence="2 3">SO2202</strain>
    </source>
</reference>
<feature type="coiled-coil region" evidence="1">
    <location>
        <begin position="67"/>
        <end position="96"/>
    </location>
</feature>
<protein>
    <recommendedName>
        <fullName evidence="4">Condensation domain-containing protein</fullName>
    </recommendedName>
</protein>
<dbReference type="PANTHER" id="PTHR28037">
    <property type="entry name" value="ALCOHOL O-ACETYLTRANSFERASE 1-RELATED"/>
    <property type="match status" value="1"/>
</dbReference>
<dbReference type="Gene3D" id="3.30.559.10">
    <property type="entry name" value="Chloramphenicol acetyltransferase-like domain"/>
    <property type="match status" value="1"/>
</dbReference>
<dbReference type="OMA" id="RPPMSCG"/>
<dbReference type="AlphaFoldDB" id="N1QGJ2"/>
<feature type="non-terminal residue" evidence="2">
    <location>
        <position position="1"/>
    </location>
</feature>
<evidence type="ECO:0000313" key="2">
    <source>
        <dbReference type="EMBL" id="EMF16326.1"/>
    </source>
</evidence>
<sequence length="622" mass="70597">NMETWLSQYGNQEAYKWQKLRKSSSSPSSPSTSSNQFFFRRPLGFCEFSFDNDGRFFEGRADMSCMVKIAISKKKNKNEEEEKQEEESLRERILLAWTRLCTRHLLLGARTVREKKDDSLHFAVDVPANINAAIESAKKHLIFLQDHYTQVDHSTFYNHTLNTARIIDPDVALAKAFVLPLTIEKAEEEEGKDEEENILRIQLILAHQIADGISVNIWIKTLLQSLNDPIPILRAKILSAIDPNIMQKHLPPPQEALYPPIPGSKARQRWFWAITRILRHVRRPLPAGFENPLLRRRRQIGGGGKKIEKCTPIPFPPLYNKVLDYTRTPLLNTLPIHIRVSAQHTAQLQKLVREAQASMGAGIYAMVGVCMMEMYERQSPEIPLSERKIFIPGFPLNPRAFFGWNSEPDSMMLAFSDGIALPFLSARLSVAGRLKLLARQAQRQLSVYQKRLNHFAAAAAGEKDAKKQFLTSRGAGLVLANQYLYSIERADRGKVQHLSNQNNNNIQGAYPTHQNPTPQTCGVSSIGNRDLQIRSGTFPIPSPQSNNKEDIFKFAADFRNLTATVRAREEEFLFGVTGSRKALFSTPSIDMSSMDPELVQVFKERFETLLEELESDEGRAKL</sequence>
<proteinExistence type="predicted"/>
<dbReference type="PANTHER" id="PTHR28037:SF1">
    <property type="entry name" value="ALCOHOL O-ACETYLTRANSFERASE 1-RELATED"/>
    <property type="match status" value="1"/>
</dbReference>
<dbReference type="RefSeq" id="XP_016764447.1">
    <property type="nucleotide sequence ID" value="XM_016908537.1"/>
</dbReference>
<keyword evidence="3" id="KW-1185">Reference proteome</keyword>
<dbReference type="EMBL" id="KB456260">
    <property type="protein sequence ID" value="EMF16326.1"/>
    <property type="molecule type" value="Genomic_DNA"/>
</dbReference>
<organism evidence="2 3">
    <name type="scientific">Sphaerulina musiva (strain SO2202)</name>
    <name type="common">Poplar stem canker fungus</name>
    <name type="synonym">Septoria musiva</name>
    <dbReference type="NCBI Taxonomy" id="692275"/>
    <lineage>
        <taxon>Eukaryota</taxon>
        <taxon>Fungi</taxon>
        <taxon>Dikarya</taxon>
        <taxon>Ascomycota</taxon>
        <taxon>Pezizomycotina</taxon>
        <taxon>Dothideomycetes</taxon>
        <taxon>Dothideomycetidae</taxon>
        <taxon>Mycosphaerellales</taxon>
        <taxon>Mycosphaerellaceae</taxon>
        <taxon>Sphaerulina</taxon>
    </lineage>
</organism>
<name>N1QGJ2_SPHMS</name>
<evidence type="ECO:0000313" key="3">
    <source>
        <dbReference type="Proteomes" id="UP000016931"/>
    </source>
</evidence>
<dbReference type="STRING" id="692275.N1QGJ2"/>
<keyword evidence="1" id="KW-0175">Coiled coil</keyword>
<dbReference type="Proteomes" id="UP000016931">
    <property type="component" value="Unassembled WGS sequence"/>
</dbReference>